<dbReference type="GO" id="GO:0003684">
    <property type="term" value="F:damaged DNA binding"/>
    <property type="evidence" value="ECO:0007669"/>
    <property type="project" value="UniProtKB-UniRule"/>
</dbReference>
<gene>
    <name evidence="9 12" type="primary">mutS</name>
    <name evidence="12" type="ORF">HMPREF0645_0304</name>
</gene>
<dbReference type="InterPro" id="IPR036187">
    <property type="entry name" value="DNA_mismatch_repair_MutS_sf"/>
</dbReference>
<dbReference type="OrthoDB" id="9802448at2"/>
<dbReference type="SMART" id="SM00533">
    <property type="entry name" value="MUTSd"/>
    <property type="match status" value="1"/>
</dbReference>
<dbReference type="SUPFAM" id="SSF53150">
    <property type="entry name" value="DNA repair protein MutS, domain II"/>
    <property type="match status" value="1"/>
</dbReference>
<evidence type="ECO:0000313" key="13">
    <source>
        <dbReference type="Proteomes" id="UP000003160"/>
    </source>
</evidence>
<keyword evidence="7 9" id="KW-0234">DNA repair</keyword>
<dbReference type="GO" id="GO:0005524">
    <property type="term" value="F:ATP binding"/>
    <property type="evidence" value="ECO:0007669"/>
    <property type="project" value="UniProtKB-UniRule"/>
</dbReference>
<dbReference type="SUPFAM" id="SSF55271">
    <property type="entry name" value="DNA repair protein MutS, domain I"/>
    <property type="match status" value="1"/>
</dbReference>
<reference evidence="12 13" key="1">
    <citation type="submission" date="2009-10" db="EMBL/GenBank/DDBJ databases">
        <authorList>
            <person name="Qin X."/>
            <person name="Bachman B."/>
            <person name="Battles P."/>
            <person name="Bell A."/>
            <person name="Bess C."/>
            <person name="Bickham C."/>
            <person name="Chaboub L."/>
            <person name="Chen D."/>
            <person name="Coyle M."/>
            <person name="Deiros D.R."/>
            <person name="Dinh H."/>
            <person name="Forbes L."/>
            <person name="Fowler G."/>
            <person name="Francisco L."/>
            <person name="Fu Q."/>
            <person name="Gubbala S."/>
            <person name="Hale W."/>
            <person name="Han Y."/>
            <person name="Hemphill L."/>
            <person name="Highlander S.K."/>
            <person name="Hirani K."/>
            <person name="Hogues M."/>
            <person name="Jackson L."/>
            <person name="Jakkamsetti A."/>
            <person name="Javaid M."/>
            <person name="Jiang H."/>
            <person name="Korchina V."/>
            <person name="Kovar C."/>
            <person name="Lara F."/>
            <person name="Lee S."/>
            <person name="Mata R."/>
            <person name="Mathew T."/>
            <person name="Moen C."/>
            <person name="Morales K."/>
            <person name="Munidasa M."/>
            <person name="Nazareth L."/>
            <person name="Ngo R."/>
            <person name="Nguyen L."/>
            <person name="Okwuonu G."/>
            <person name="Ongeri F."/>
            <person name="Patil S."/>
            <person name="Petrosino J."/>
            <person name="Pham C."/>
            <person name="Pham P."/>
            <person name="Pu L.-L."/>
            <person name="Puazo M."/>
            <person name="Raj R."/>
            <person name="Reid J."/>
            <person name="Rouhana J."/>
            <person name="Saada N."/>
            <person name="Shang Y."/>
            <person name="Simmons D."/>
            <person name="Thornton R."/>
            <person name="Warren J."/>
            <person name="Weissenberger G."/>
            <person name="Zhang J."/>
            <person name="Zhang L."/>
            <person name="Zhou C."/>
            <person name="Zhu D."/>
            <person name="Muzny D."/>
            <person name="Worley K."/>
            <person name="Gibbs R."/>
        </authorList>
    </citation>
    <scope>NUCLEOTIDE SEQUENCE [LARGE SCALE GENOMIC DNA]</scope>
    <source>
        <strain evidence="12 13">DSM 17361</strain>
    </source>
</reference>
<organism evidence="12 13">
    <name type="scientific">Hallella bergensis DSM 17361</name>
    <dbReference type="NCBI Taxonomy" id="585502"/>
    <lineage>
        <taxon>Bacteria</taxon>
        <taxon>Pseudomonadati</taxon>
        <taxon>Bacteroidota</taxon>
        <taxon>Bacteroidia</taxon>
        <taxon>Bacteroidales</taxon>
        <taxon>Prevotellaceae</taxon>
        <taxon>Hallella</taxon>
    </lineage>
</organism>
<dbReference type="InterPro" id="IPR005748">
    <property type="entry name" value="DNA_mismatch_repair_MutS"/>
</dbReference>
<dbReference type="InterPro" id="IPR016151">
    <property type="entry name" value="DNA_mismatch_repair_MutS_N"/>
</dbReference>
<dbReference type="Pfam" id="PF01624">
    <property type="entry name" value="MutS_I"/>
    <property type="match status" value="1"/>
</dbReference>
<evidence type="ECO:0000256" key="9">
    <source>
        <dbReference type="HAMAP-Rule" id="MF_00096"/>
    </source>
</evidence>
<protein>
    <recommendedName>
        <fullName evidence="2 9">DNA mismatch repair protein MutS</fullName>
    </recommendedName>
</protein>
<proteinExistence type="inferred from homology"/>
<dbReference type="Pfam" id="PF05188">
    <property type="entry name" value="MutS_II"/>
    <property type="match status" value="1"/>
</dbReference>
<dbReference type="PANTHER" id="PTHR11361">
    <property type="entry name" value="DNA MISMATCH REPAIR PROTEIN MUTS FAMILY MEMBER"/>
    <property type="match status" value="1"/>
</dbReference>
<evidence type="ECO:0000313" key="12">
    <source>
        <dbReference type="EMBL" id="EFA45279.1"/>
    </source>
</evidence>
<dbReference type="Gene3D" id="3.40.1170.10">
    <property type="entry name" value="DNA repair protein MutS, domain I"/>
    <property type="match status" value="1"/>
</dbReference>
<dbReference type="Pfam" id="PF00488">
    <property type="entry name" value="MutS_V"/>
    <property type="match status" value="1"/>
</dbReference>
<dbReference type="InterPro" id="IPR045076">
    <property type="entry name" value="MutS"/>
</dbReference>
<evidence type="ECO:0000256" key="1">
    <source>
        <dbReference type="ARBA" id="ARBA00006271"/>
    </source>
</evidence>
<dbReference type="InterPro" id="IPR036678">
    <property type="entry name" value="MutS_con_dom_sf"/>
</dbReference>
<dbReference type="Gene3D" id="3.40.50.300">
    <property type="entry name" value="P-loop containing nucleotide triphosphate hydrolases"/>
    <property type="match status" value="1"/>
</dbReference>
<evidence type="ECO:0000256" key="4">
    <source>
        <dbReference type="ARBA" id="ARBA00022763"/>
    </source>
</evidence>
<evidence type="ECO:0000256" key="2">
    <source>
        <dbReference type="ARBA" id="ARBA00021982"/>
    </source>
</evidence>
<dbReference type="NCBIfam" id="TIGR01070">
    <property type="entry name" value="mutS1"/>
    <property type="match status" value="1"/>
</dbReference>
<dbReference type="GO" id="GO:0030983">
    <property type="term" value="F:mismatched DNA binding"/>
    <property type="evidence" value="ECO:0007669"/>
    <property type="project" value="InterPro"/>
</dbReference>
<dbReference type="InterPro" id="IPR007861">
    <property type="entry name" value="DNA_mismatch_repair_MutS_clamp"/>
</dbReference>
<feature type="binding site" evidence="9">
    <location>
        <begin position="632"/>
        <end position="639"/>
    </location>
    <ligand>
        <name>ATP</name>
        <dbReference type="ChEBI" id="CHEBI:30616"/>
    </ligand>
</feature>
<dbReference type="NCBIfam" id="NF003810">
    <property type="entry name" value="PRK05399.1"/>
    <property type="match status" value="1"/>
</dbReference>
<dbReference type="Proteomes" id="UP000003160">
    <property type="component" value="Unassembled WGS sequence"/>
</dbReference>
<dbReference type="InterPro" id="IPR000432">
    <property type="entry name" value="DNA_mismatch_repair_MutS_C"/>
</dbReference>
<dbReference type="Gene3D" id="3.30.420.110">
    <property type="entry name" value="MutS, connector domain"/>
    <property type="match status" value="1"/>
</dbReference>
<keyword evidence="13" id="KW-1185">Reference proteome</keyword>
<dbReference type="HAMAP" id="MF_00096">
    <property type="entry name" value="MutS"/>
    <property type="match status" value="1"/>
</dbReference>
<dbReference type="HOGENOM" id="CLU_002472_3_1_10"/>
<dbReference type="SMART" id="SM00534">
    <property type="entry name" value="MUTSac"/>
    <property type="match status" value="1"/>
</dbReference>
<dbReference type="Pfam" id="PF05190">
    <property type="entry name" value="MutS_IV"/>
    <property type="match status" value="1"/>
</dbReference>
<evidence type="ECO:0000256" key="3">
    <source>
        <dbReference type="ARBA" id="ARBA00022741"/>
    </source>
</evidence>
<evidence type="ECO:0000256" key="6">
    <source>
        <dbReference type="ARBA" id="ARBA00023125"/>
    </source>
</evidence>
<evidence type="ECO:0000256" key="7">
    <source>
        <dbReference type="ARBA" id="ARBA00023204"/>
    </source>
</evidence>
<evidence type="ECO:0000256" key="10">
    <source>
        <dbReference type="RuleBase" id="RU003756"/>
    </source>
</evidence>
<comment type="function">
    <text evidence="8 9">This protein is involved in the repair of mismatches in DNA. It is possible that it carries out the mismatch recognition step. This protein has a weak ATPase activity.</text>
</comment>
<dbReference type="eggNOG" id="COG0249">
    <property type="taxonomic scope" value="Bacteria"/>
</dbReference>
<dbReference type="InterPro" id="IPR017261">
    <property type="entry name" value="DNA_mismatch_repair_MutS/MSH"/>
</dbReference>
<dbReference type="InterPro" id="IPR007696">
    <property type="entry name" value="DNA_mismatch_repair_MutS_core"/>
</dbReference>
<dbReference type="GO" id="GO:0140664">
    <property type="term" value="F:ATP-dependent DNA damage sensor activity"/>
    <property type="evidence" value="ECO:0007669"/>
    <property type="project" value="InterPro"/>
</dbReference>
<dbReference type="FunFam" id="1.10.1420.10:FF:000001">
    <property type="entry name" value="DNA mismatch repair protein MutS"/>
    <property type="match status" value="1"/>
</dbReference>
<dbReference type="InterPro" id="IPR007695">
    <property type="entry name" value="DNA_mismatch_repair_MutS-lik_N"/>
</dbReference>
<keyword evidence="3 9" id="KW-0547">Nucleotide-binding</keyword>
<evidence type="ECO:0000259" key="11">
    <source>
        <dbReference type="PROSITE" id="PS00486"/>
    </source>
</evidence>
<sequence>MPKKATAMTPMMKQFFSMKAKHPDAVLLFRCGDFYETYGDDAETASGILGITLTKRNNGGNSGDIAMAGFPHHALDTYLPKLIRAGKRVAICDQLEDPKKKRAAIKGKKGLSEMDKMVKRGITELVTPGVAMSDNVLNYKENNFLSAVHFGKSACGVSFLDISTGEFLTGQGSYDYVEKLLGSFSPKEVLYDRDRKKDFERYFGTRHCIFELDDWVFTEQSARQKLLKHFGTKTLKGFGVEHLREGIIAAGAIMQYLEITQHTSINHITALQRIEEDKYVRMDKFTIRSLELIQPMQEDGRSLLNILDSTVTPMGGRLLRRWMVFPLKDVARIHDRQDIVEYFFKQPDFRQVVDEQLHRIGDLERIISKVAVGRVSPREVVQLKNALTAIQPIKSACQSADNVSLKRLGEQLNLCESLRDRIAHEINPDPPLLINKGNVMADGCNEELDQLRSISRKGKNFLIEIQQREADSTGISSLKVGFNNVFGYYLEVRNTFKDKVPETWIRKQTLAQAERYITPELKEYEEKILGADEKIIELEMRLFNELILAMQDFIPQIQINANIIAHIDCLLSFAKVSETNLYVRPEVDDSDILDIQQGRHPVIETQMPLGEHYVPNDVYLDTAKQQVMIITGPNMAGKSALLRQTALIVLLAQIGCFVPAERARVGLVDKIFTRVGASDNLSQGESTFMVEMTEASNILNNVTPHSLVLFDELGRGTSTYDGISIAWAIVEYLHEQPKAQARTLFATHYHELNEMEKHFARIKNFNVSVKEVDGKVIFLRKLMPGGSEHSFGIHVAEIAGMPPSIVRRSNTILKQLEADNAEVGSVGKPSVERLADSRDGMQLSIFQLDDPVLSQVRDEILGLDINNLTPVEALNKLNDIKKIVTGKS</sequence>
<dbReference type="InterPro" id="IPR027417">
    <property type="entry name" value="P-loop_NTPase"/>
</dbReference>
<name>D1PTL9_9BACT</name>
<feature type="domain" description="DNA mismatch repair proteins mutS family" evidence="11">
    <location>
        <begin position="706"/>
        <end position="722"/>
    </location>
</feature>
<dbReference type="GO" id="GO:0005829">
    <property type="term" value="C:cytosol"/>
    <property type="evidence" value="ECO:0007669"/>
    <property type="project" value="TreeGrafter"/>
</dbReference>
<dbReference type="GO" id="GO:0006298">
    <property type="term" value="P:mismatch repair"/>
    <property type="evidence" value="ECO:0007669"/>
    <property type="project" value="UniProtKB-UniRule"/>
</dbReference>
<dbReference type="EMBL" id="ACKS01000017">
    <property type="protein sequence ID" value="EFA45279.1"/>
    <property type="molecule type" value="Genomic_DNA"/>
</dbReference>
<evidence type="ECO:0000256" key="5">
    <source>
        <dbReference type="ARBA" id="ARBA00022840"/>
    </source>
</evidence>
<dbReference type="PIRSF" id="PIRSF037677">
    <property type="entry name" value="DNA_mis_repair_Msh6"/>
    <property type="match status" value="1"/>
</dbReference>
<dbReference type="InterPro" id="IPR007860">
    <property type="entry name" value="DNA_mmatch_repair_MutS_con_dom"/>
</dbReference>
<dbReference type="SUPFAM" id="SSF48334">
    <property type="entry name" value="DNA repair protein MutS, domain III"/>
    <property type="match status" value="1"/>
</dbReference>
<dbReference type="PROSITE" id="PS00486">
    <property type="entry name" value="DNA_MISMATCH_REPAIR_2"/>
    <property type="match status" value="1"/>
</dbReference>
<keyword evidence="4 9" id="KW-0227">DNA damage</keyword>
<keyword evidence="5 9" id="KW-0067">ATP-binding</keyword>
<dbReference type="SUPFAM" id="SSF52540">
    <property type="entry name" value="P-loop containing nucleoside triphosphate hydrolases"/>
    <property type="match status" value="1"/>
</dbReference>
<comment type="similarity">
    <text evidence="1 9 10">Belongs to the DNA mismatch repair MutS family.</text>
</comment>
<accession>D1PTL9</accession>
<evidence type="ECO:0000256" key="8">
    <source>
        <dbReference type="ARBA" id="ARBA00024647"/>
    </source>
</evidence>
<dbReference type="AlphaFoldDB" id="D1PTL9"/>
<dbReference type="Pfam" id="PF05192">
    <property type="entry name" value="MutS_III"/>
    <property type="match status" value="1"/>
</dbReference>
<keyword evidence="6 9" id="KW-0238">DNA-binding</keyword>
<dbReference type="Gene3D" id="1.10.1420.10">
    <property type="match status" value="2"/>
</dbReference>
<dbReference type="CDD" id="cd03284">
    <property type="entry name" value="ABC_MutS1"/>
    <property type="match status" value="1"/>
</dbReference>
<comment type="caution">
    <text evidence="12">The sequence shown here is derived from an EMBL/GenBank/DDBJ whole genome shotgun (WGS) entry which is preliminary data.</text>
</comment>
<dbReference type="FunFam" id="3.40.50.300:FF:000870">
    <property type="entry name" value="MutS protein homolog 4"/>
    <property type="match status" value="1"/>
</dbReference>
<dbReference type="RefSeq" id="WP_007174653.1">
    <property type="nucleotide sequence ID" value="NZ_GG704782.1"/>
</dbReference>
<dbReference type="PANTHER" id="PTHR11361:SF34">
    <property type="entry name" value="DNA MISMATCH REPAIR PROTEIN MSH1, MITOCHONDRIAL"/>
    <property type="match status" value="1"/>
</dbReference>